<comment type="caution">
    <text evidence="2">The sequence shown here is derived from an EMBL/GenBank/DDBJ whole genome shotgun (WGS) entry which is preliminary data.</text>
</comment>
<feature type="region of interest" description="Disordered" evidence="1">
    <location>
        <begin position="1"/>
        <end position="97"/>
    </location>
</feature>
<name>A0A812JDE1_9DINO</name>
<feature type="compositionally biased region" description="Basic and acidic residues" evidence="1">
    <location>
        <begin position="1"/>
        <end position="24"/>
    </location>
</feature>
<reference evidence="2" key="1">
    <citation type="submission" date="2021-02" db="EMBL/GenBank/DDBJ databases">
        <authorList>
            <person name="Dougan E. K."/>
            <person name="Rhodes N."/>
            <person name="Thang M."/>
            <person name="Chan C."/>
        </authorList>
    </citation>
    <scope>NUCLEOTIDE SEQUENCE</scope>
</reference>
<dbReference type="AlphaFoldDB" id="A0A812JDE1"/>
<evidence type="ECO:0000256" key="1">
    <source>
        <dbReference type="SAM" id="MobiDB-lite"/>
    </source>
</evidence>
<evidence type="ECO:0000313" key="3">
    <source>
        <dbReference type="Proteomes" id="UP000604046"/>
    </source>
</evidence>
<sequence length="116" mass="13550">MKGENRSPRTQEESRETRGDEERPTPPSFERGGRQRVQVPSRGQLQSHLEGDKRETSRDEESPFRGHMKRDNRRQKQPSKQSIGLGWNSEKETRTPAEKQLGKAYAWVMQFLEQKA</sequence>
<dbReference type="Proteomes" id="UP000604046">
    <property type="component" value="Unassembled WGS sequence"/>
</dbReference>
<feature type="compositionally biased region" description="Basic residues" evidence="1">
    <location>
        <begin position="66"/>
        <end position="77"/>
    </location>
</feature>
<gene>
    <name evidence="2" type="ORF">SNAT2548_LOCUS5919</name>
</gene>
<keyword evidence="3" id="KW-1185">Reference proteome</keyword>
<organism evidence="2 3">
    <name type="scientific">Symbiodinium natans</name>
    <dbReference type="NCBI Taxonomy" id="878477"/>
    <lineage>
        <taxon>Eukaryota</taxon>
        <taxon>Sar</taxon>
        <taxon>Alveolata</taxon>
        <taxon>Dinophyceae</taxon>
        <taxon>Suessiales</taxon>
        <taxon>Symbiodiniaceae</taxon>
        <taxon>Symbiodinium</taxon>
    </lineage>
</organism>
<proteinExistence type="predicted"/>
<protein>
    <submittedName>
        <fullName evidence="2">Uncharacterized protein</fullName>
    </submittedName>
</protein>
<accession>A0A812JDE1</accession>
<evidence type="ECO:0000313" key="2">
    <source>
        <dbReference type="EMBL" id="CAE7200135.1"/>
    </source>
</evidence>
<dbReference type="EMBL" id="CAJNDS010000384">
    <property type="protein sequence ID" value="CAE7200135.1"/>
    <property type="molecule type" value="Genomic_DNA"/>
</dbReference>
<feature type="compositionally biased region" description="Basic and acidic residues" evidence="1">
    <location>
        <begin position="49"/>
        <end position="64"/>
    </location>
</feature>